<reference evidence="7" key="1">
    <citation type="submission" date="2025-08" db="UniProtKB">
        <authorList>
            <consortium name="Ensembl"/>
        </authorList>
    </citation>
    <scope>IDENTIFICATION</scope>
</reference>
<name>A0A8D2KZ74_VARKO</name>
<dbReference type="InterPro" id="IPR036645">
    <property type="entry name" value="Elafin-like_sf"/>
</dbReference>
<dbReference type="Proteomes" id="UP000694545">
    <property type="component" value="Unplaced"/>
</dbReference>
<dbReference type="Pfam" id="PF00095">
    <property type="entry name" value="WAP"/>
    <property type="match status" value="2"/>
</dbReference>
<dbReference type="SUPFAM" id="SSF57256">
    <property type="entry name" value="Elafin-like"/>
    <property type="match status" value="2"/>
</dbReference>
<accession>A0A8D2KZ74</accession>
<dbReference type="SMART" id="SM00217">
    <property type="entry name" value="WAP"/>
    <property type="match status" value="2"/>
</dbReference>
<evidence type="ECO:0000256" key="1">
    <source>
        <dbReference type="ARBA" id="ARBA00022529"/>
    </source>
</evidence>
<reference evidence="7" key="2">
    <citation type="submission" date="2025-09" db="UniProtKB">
        <authorList>
            <consortium name="Ensembl"/>
        </authorList>
    </citation>
    <scope>IDENTIFICATION</scope>
</reference>
<dbReference type="GO" id="GO:0045087">
    <property type="term" value="P:innate immune response"/>
    <property type="evidence" value="ECO:0007669"/>
    <property type="project" value="TreeGrafter"/>
</dbReference>
<evidence type="ECO:0000256" key="5">
    <source>
        <dbReference type="ARBA" id="ARBA00035122"/>
    </source>
</evidence>
<proteinExistence type="inferred from homology"/>
<dbReference type="OMA" id="FCGRSCY"/>
<protein>
    <submittedName>
        <fullName evidence="7">WAP four-disulfide core domain 2</fullName>
    </submittedName>
</protein>
<dbReference type="GO" id="GO:0005615">
    <property type="term" value="C:extracellular space"/>
    <property type="evidence" value="ECO:0007669"/>
    <property type="project" value="TreeGrafter"/>
</dbReference>
<comment type="similarity">
    <text evidence="5">Belongs to the venom waprin family.</text>
</comment>
<dbReference type="Gene3D" id="4.10.75.10">
    <property type="entry name" value="Elafin-like"/>
    <property type="match status" value="2"/>
</dbReference>
<dbReference type="AlphaFoldDB" id="A0A8D2KZ74"/>
<dbReference type="Ensembl" id="ENSVKKT00000014726.1">
    <property type="protein sequence ID" value="ENSVKKP00000014377.1"/>
    <property type="gene ID" value="ENSVKKG00000009893.1"/>
</dbReference>
<evidence type="ECO:0000256" key="2">
    <source>
        <dbReference type="ARBA" id="ARBA00022729"/>
    </source>
</evidence>
<organism evidence="7 8">
    <name type="scientific">Varanus komodoensis</name>
    <name type="common">Komodo dragon</name>
    <dbReference type="NCBI Taxonomy" id="61221"/>
    <lineage>
        <taxon>Eukaryota</taxon>
        <taxon>Metazoa</taxon>
        <taxon>Chordata</taxon>
        <taxon>Craniata</taxon>
        <taxon>Vertebrata</taxon>
        <taxon>Euteleostomi</taxon>
        <taxon>Lepidosauria</taxon>
        <taxon>Squamata</taxon>
        <taxon>Bifurcata</taxon>
        <taxon>Unidentata</taxon>
        <taxon>Episquamata</taxon>
        <taxon>Toxicofera</taxon>
        <taxon>Anguimorpha</taxon>
        <taxon>Paleoanguimorpha</taxon>
        <taxon>Varanoidea</taxon>
        <taxon>Varanidae</taxon>
        <taxon>Varanus</taxon>
    </lineage>
</organism>
<dbReference type="PRINTS" id="PR00003">
    <property type="entry name" value="4DISULPHCORE"/>
</dbReference>
<dbReference type="PROSITE" id="PS51390">
    <property type="entry name" value="WAP"/>
    <property type="match status" value="2"/>
</dbReference>
<feature type="domain" description="WAP" evidence="6">
    <location>
        <begin position="30"/>
        <end position="78"/>
    </location>
</feature>
<evidence type="ECO:0000259" key="6">
    <source>
        <dbReference type="PROSITE" id="PS51390"/>
    </source>
</evidence>
<keyword evidence="3" id="KW-0044">Antibiotic</keyword>
<keyword evidence="2" id="KW-0732">Signal</keyword>
<sequence>APACRSGAAAAARALRPPADLGSALPPAVAPEQAGTCPPAEKEAAGGNCTEECQSDAGCEKGQKCCRTGCGTSCRIPDDKPGSCPGDTNGISGLGFCRADCTRDSDCAADKKCCLNGCGKMACATPVP</sequence>
<dbReference type="GO" id="GO:0004867">
    <property type="term" value="F:serine-type endopeptidase inhibitor activity"/>
    <property type="evidence" value="ECO:0007669"/>
    <property type="project" value="TreeGrafter"/>
</dbReference>
<keyword evidence="8" id="KW-1185">Reference proteome</keyword>
<keyword evidence="4" id="KW-1015">Disulfide bond</keyword>
<keyword evidence="1" id="KW-0929">Antimicrobial</keyword>
<feature type="domain" description="WAP" evidence="6">
    <location>
        <begin position="80"/>
        <end position="127"/>
    </location>
</feature>
<dbReference type="PANTHER" id="PTHR19441">
    <property type="entry name" value="WHEY ACDIC PROTEIN WAP"/>
    <property type="match status" value="1"/>
</dbReference>
<dbReference type="PANTHER" id="PTHR19441:SF30">
    <property type="entry name" value="ELAFIN"/>
    <property type="match status" value="1"/>
</dbReference>
<dbReference type="GO" id="GO:0019731">
    <property type="term" value="P:antibacterial humoral response"/>
    <property type="evidence" value="ECO:0007669"/>
    <property type="project" value="TreeGrafter"/>
</dbReference>
<evidence type="ECO:0000256" key="3">
    <source>
        <dbReference type="ARBA" id="ARBA00023022"/>
    </source>
</evidence>
<dbReference type="InterPro" id="IPR008197">
    <property type="entry name" value="WAP_dom"/>
</dbReference>
<dbReference type="InterPro" id="IPR050514">
    <property type="entry name" value="WAP_four-disulfide_core"/>
</dbReference>
<evidence type="ECO:0000313" key="7">
    <source>
        <dbReference type="Ensembl" id="ENSVKKP00000014377.1"/>
    </source>
</evidence>
<evidence type="ECO:0000313" key="8">
    <source>
        <dbReference type="Proteomes" id="UP000694545"/>
    </source>
</evidence>
<evidence type="ECO:0000256" key="4">
    <source>
        <dbReference type="ARBA" id="ARBA00023157"/>
    </source>
</evidence>